<name>A0A5C5FVX2_9BASI</name>
<feature type="region of interest" description="Disordered" evidence="2">
    <location>
        <begin position="493"/>
        <end position="563"/>
    </location>
</feature>
<feature type="domain" description="BRCT" evidence="3">
    <location>
        <begin position="799"/>
        <end position="891"/>
    </location>
</feature>
<evidence type="ECO:0000313" key="4">
    <source>
        <dbReference type="EMBL" id="TNY20396.1"/>
    </source>
</evidence>
<dbReference type="PROSITE" id="PS50172">
    <property type="entry name" value="BRCT"/>
    <property type="match status" value="3"/>
</dbReference>
<dbReference type="AlphaFoldDB" id="A0A5C5FVX2"/>
<gene>
    <name evidence="4" type="ORF">DMC30DRAFT_255114</name>
</gene>
<feature type="domain" description="BRCT" evidence="3">
    <location>
        <begin position="77"/>
        <end position="147"/>
    </location>
</feature>
<sequence length="1179" mass="126718">MPHPSQLNRRAGGKKGPRQVTSKRQPKVNLRPAPARDPAAAAAAAAYEADSDVSEDDAADYRAAESTEYGYREALRGERKPLEGLRVSVSGCDGRKEDLLALAEKFGAERHGGLQEDTTHLVTETPAGKKYDVALQRRMHVMKPSWLPAVRDAWMSGDDVDFRQLELDHAMPPLTAVVACLTGFAKGDYKDDFKRLLASNGATFAPKLDSRVTHLVVASPSSPHSQTPTSDKLLHVRKNAHRLHPHLAVVWEGWAREAVKYGGIRSERTRAWAHKEGGQEPQEDVSWQVDVAPPRCRSTARRPQVPPLALLRGARGGSSGPSASSSRTIVPVPGASQLRRSFQGYDATLLDKLDSAADDTSTLDSPTPAFDLAHGKVLKKRRRLGADESMAALPVPSASQVLQQQAKDDSQALLEAFGASQTHPAAGDASRFADADTTGLQSVSELLAARAARDEEREKAMALQLVPGHAEMQLVPKGKSVIKALSNSRQESFVHAADGDRPRRLPAGVAASKKAALEPVPETNAGHDDSAFFDSAPAAAATNEKSSTVGSDETLSSGASSEETVYPPIFSGKTFALMELKSPRVSAIRRVIAKCAGVCIDDASDDELAKADYLIVDYVEPPARFANSADPRIRTVCWIELCIFNDALLEPADRLLERPISFACPVPGLDSLRVHFSGFGPEEEPVMHHFRRYCAAVGAVFSAFMDRSTTHLVVGALEDDSSLRPGDLDAAQYPKVAKAREWGLAVCSLRELRRTVELRAEEVERDKAVAGADKLPFEDEGRAGPVREITNELDGGEQSMQGPLSDCVVFFSTKLDVNRKELASVVQDLGGIAARQYGPAVTHFVFAGVKASESSRDFKLARADGALIVHPRWIEECGRAQSRISEKDFPHTFDARKGGQLFDAGMSLQGAASSPRAPPAARPGEAPRERSVSRTPRRRASRPPARNAEDDPQLEAEGAKTVPSSPGPSPARDGGRDVDDSRDLGGFDGHRDPSPLPAVEHTTATSSPRQPLPHSEASQADASSDFELPPLRSENLPVPTAEVRKASLLAKTSELQAHFAQPDKPHRGRSRTALSRGKSSGTISLTTSKQPSPLAAAESDASTDPSAAAGGRIPGHVFPLDPSQATQDESLYVVYDNVAEAAAREQIRRALAGDGEAPPAPEFQDPIGSRTRRARASRR</sequence>
<dbReference type="SUPFAM" id="SSF52113">
    <property type="entry name" value="BRCT domain"/>
    <property type="match status" value="4"/>
</dbReference>
<dbReference type="InterPro" id="IPR059215">
    <property type="entry name" value="BRCT2_TopBP1-like"/>
</dbReference>
<evidence type="ECO:0000256" key="2">
    <source>
        <dbReference type="SAM" id="MobiDB-lite"/>
    </source>
</evidence>
<dbReference type="GO" id="GO:0033314">
    <property type="term" value="P:mitotic DNA replication checkpoint signaling"/>
    <property type="evidence" value="ECO:0007669"/>
    <property type="project" value="TreeGrafter"/>
</dbReference>
<dbReference type="Proteomes" id="UP000311382">
    <property type="component" value="Unassembled WGS sequence"/>
</dbReference>
<evidence type="ECO:0000256" key="1">
    <source>
        <dbReference type="ARBA" id="ARBA00022737"/>
    </source>
</evidence>
<dbReference type="InterPro" id="IPR036420">
    <property type="entry name" value="BRCT_dom_sf"/>
</dbReference>
<dbReference type="Pfam" id="PF00533">
    <property type="entry name" value="BRCT"/>
    <property type="match status" value="2"/>
</dbReference>
<dbReference type="EMBL" id="SOZI01000068">
    <property type="protein sequence ID" value="TNY20396.1"/>
    <property type="molecule type" value="Genomic_DNA"/>
</dbReference>
<dbReference type="InterPro" id="IPR001357">
    <property type="entry name" value="BRCT_dom"/>
</dbReference>
<dbReference type="OrthoDB" id="251770at2759"/>
<evidence type="ECO:0000313" key="5">
    <source>
        <dbReference type="Proteomes" id="UP000311382"/>
    </source>
</evidence>
<reference evidence="4 5" key="1">
    <citation type="submission" date="2019-03" db="EMBL/GenBank/DDBJ databases">
        <title>Rhodosporidium diobovatum UCD-FST 08-225 genome sequencing, assembly, and annotation.</title>
        <authorList>
            <person name="Fakankun I.U."/>
            <person name="Fristensky B."/>
            <person name="Levin D.B."/>
        </authorList>
    </citation>
    <scope>NUCLEOTIDE SEQUENCE [LARGE SCALE GENOMIC DNA]</scope>
    <source>
        <strain evidence="4 5">UCD-FST 08-225</strain>
    </source>
</reference>
<feature type="region of interest" description="Disordered" evidence="2">
    <location>
        <begin position="1"/>
        <end position="61"/>
    </location>
</feature>
<dbReference type="STRING" id="5288.A0A5C5FVX2"/>
<feature type="compositionally biased region" description="Polar residues" evidence="2">
    <location>
        <begin position="543"/>
        <end position="563"/>
    </location>
</feature>
<feature type="compositionally biased region" description="Basic residues" evidence="2">
    <location>
        <begin position="1170"/>
        <end position="1179"/>
    </location>
</feature>
<feature type="domain" description="BRCT" evidence="3">
    <location>
        <begin position="169"/>
        <end position="260"/>
    </location>
</feature>
<dbReference type="Gene3D" id="3.40.50.10190">
    <property type="entry name" value="BRCT domain"/>
    <property type="match status" value="5"/>
</dbReference>
<feature type="region of interest" description="Disordered" evidence="2">
    <location>
        <begin position="1149"/>
        <end position="1179"/>
    </location>
</feature>
<dbReference type="GO" id="GO:0006270">
    <property type="term" value="P:DNA replication initiation"/>
    <property type="evidence" value="ECO:0007669"/>
    <property type="project" value="TreeGrafter"/>
</dbReference>
<keyword evidence="5" id="KW-1185">Reference proteome</keyword>
<feature type="compositionally biased region" description="Low complexity" evidence="2">
    <location>
        <begin position="532"/>
        <end position="541"/>
    </location>
</feature>
<accession>A0A5C5FVX2</accession>
<evidence type="ECO:0000259" key="3">
    <source>
        <dbReference type="PROSITE" id="PS50172"/>
    </source>
</evidence>
<protein>
    <submittedName>
        <fullName evidence="4">Proteophosphoglycan ppg4</fullName>
    </submittedName>
</protein>
<dbReference type="CDD" id="cd00027">
    <property type="entry name" value="BRCT"/>
    <property type="match status" value="1"/>
</dbReference>
<comment type="caution">
    <text evidence="4">The sequence shown here is derived from an EMBL/GenBank/DDBJ whole genome shotgun (WGS) entry which is preliminary data.</text>
</comment>
<dbReference type="PANTHER" id="PTHR13561:SF20">
    <property type="entry name" value="DNA TOPOISOMERASE 2-BINDING PROTEIN 1"/>
    <property type="match status" value="1"/>
</dbReference>
<feature type="compositionally biased region" description="Low complexity" evidence="2">
    <location>
        <begin position="31"/>
        <end position="48"/>
    </location>
</feature>
<dbReference type="SMART" id="SM00292">
    <property type="entry name" value="BRCT"/>
    <property type="match status" value="5"/>
</dbReference>
<dbReference type="GO" id="GO:0007095">
    <property type="term" value="P:mitotic G2 DNA damage checkpoint signaling"/>
    <property type="evidence" value="ECO:0007669"/>
    <property type="project" value="TreeGrafter"/>
</dbReference>
<feature type="region of interest" description="Disordered" evidence="2">
    <location>
        <begin position="310"/>
        <end position="329"/>
    </location>
</feature>
<feature type="compositionally biased region" description="Acidic residues" evidence="2">
    <location>
        <begin position="49"/>
        <end position="58"/>
    </location>
</feature>
<keyword evidence="1" id="KW-0677">Repeat</keyword>
<feature type="compositionally biased region" description="Basic and acidic residues" evidence="2">
    <location>
        <begin position="973"/>
        <end position="993"/>
    </location>
</feature>
<dbReference type="PANTHER" id="PTHR13561">
    <property type="entry name" value="DNA REPLICATION REGULATOR DPB11-RELATED"/>
    <property type="match status" value="1"/>
</dbReference>
<proteinExistence type="predicted"/>
<feature type="region of interest" description="Disordered" evidence="2">
    <location>
        <begin position="909"/>
        <end position="1122"/>
    </location>
</feature>
<organism evidence="4 5">
    <name type="scientific">Rhodotorula diobovata</name>
    <dbReference type="NCBI Taxonomy" id="5288"/>
    <lineage>
        <taxon>Eukaryota</taxon>
        <taxon>Fungi</taxon>
        <taxon>Dikarya</taxon>
        <taxon>Basidiomycota</taxon>
        <taxon>Pucciniomycotina</taxon>
        <taxon>Microbotryomycetes</taxon>
        <taxon>Sporidiobolales</taxon>
        <taxon>Sporidiobolaceae</taxon>
        <taxon>Rhodotorula</taxon>
    </lineage>
</organism>
<feature type="compositionally biased region" description="Polar residues" evidence="2">
    <location>
        <begin position="1077"/>
        <end position="1091"/>
    </location>
</feature>
<dbReference type="Pfam" id="PF12738">
    <property type="entry name" value="PTCB-BRCT"/>
    <property type="match status" value="1"/>
</dbReference>
<dbReference type="CDD" id="cd17731">
    <property type="entry name" value="BRCT_TopBP1_rpt2_like"/>
    <property type="match status" value="1"/>
</dbReference>